<dbReference type="GO" id="GO:0004764">
    <property type="term" value="F:shikimate 3-dehydrogenase (NADP+) activity"/>
    <property type="evidence" value="ECO:0007669"/>
    <property type="project" value="InterPro"/>
</dbReference>
<dbReference type="STRING" id="388950.GCA_001611675_02108"/>
<dbReference type="SUPFAM" id="SSF53223">
    <property type="entry name" value="Aminoacid dehydrogenase-like, N-terminal domain"/>
    <property type="match status" value="1"/>
</dbReference>
<protein>
    <submittedName>
        <fullName evidence="5">Shikimate dehydrogenase</fullName>
    </submittedName>
</protein>
<comment type="pathway">
    <text evidence="1">Metabolic intermediate biosynthesis; chorismate biosynthesis; chorismate from D-erythrose 4-phosphate and phosphoenolpyruvate: step 4/7.</text>
</comment>
<dbReference type="InterPro" id="IPR022893">
    <property type="entry name" value="Shikimate_DH_fam"/>
</dbReference>
<dbReference type="InterPro" id="IPR046346">
    <property type="entry name" value="Aminoacid_DH-like_N_sf"/>
</dbReference>
<keyword evidence="3" id="KW-0028">Amino-acid biosynthesis</keyword>
<evidence type="ECO:0000313" key="5">
    <source>
        <dbReference type="EMBL" id="SFU85480.1"/>
    </source>
</evidence>
<dbReference type="GO" id="GO:0050661">
    <property type="term" value="F:NADP binding"/>
    <property type="evidence" value="ECO:0007669"/>
    <property type="project" value="TreeGrafter"/>
</dbReference>
<name>A0A1I7JJZ4_9BACT</name>
<gene>
    <name evidence="5" type="ORF">SAMN04487941_2957</name>
</gene>
<sequence length="245" mass="27356">MRKFGLIGKKLGHSFSKKYFTEKFAREGIADSSYALYELPQIEDLLPLLQQEPELVGLNVTVPYKEQVLPLLDALDKAAARIGAVNTIKIENGRTTGYNTDYTGFNQTMERFYPPQVREQALVLGTGGAAKAVWAALEALGIPFKRVSRQENKGQLTYEQLTPEVVGKYNLLINTTPLGMYPDVQEAPALSYKSITARHYAYDLVYNPEQTLFLQKCAANGAKTINGLPMLYAQADSAWHIWSSR</sequence>
<dbReference type="GO" id="GO:0009073">
    <property type="term" value="P:aromatic amino acid family biosynthetic process"/>
    <property type="evidence" value="ECO:0007669"/>
    <property type="project" value="UniProtKB-KW"/>
</dbReference>
<keyword evidence="3" id="KW-0057">Aromatic amino acid biosynthesis</keyword>
<dbReference type="EMBL" id="FPCA01000003">
    <property type="protein sequence ID" value="SFU85480.1"/>
    <property type="molecule type" value="Genomic_DNA"/>
</dbReference>
<dbReference type="GO" id="GO:0019632">
    <property type="term" value="P:shikimate metabolic process"/>
    <property type="evidence" value="ECO:0007669"/>
    <property type="project" value="TreeGrafter"/>
</dbReference>
<accession>A0A1I7JJZ4</accession>
<dbReference type="Proteomes" id="UP000182491">
    <property type="component" value="Unassembled WGS sequence"/>
</dbReference>
<reference evidence="6" key="1">
    <citation type="submission" date="2016-10" db="EMBL/GenBank/DDBJ databases">
        <authorList>
            <person name="Varghese N."/>
        </authorList>
    </citation>
    <scope>NUCLEOTIDE SEQUENCE [LARGE SCALE GENOMIC DNA]</scope>
    <source>
        <strain evidence="6">DSM 18820</strain>
    </source>
</reference>
<dbReference type="PANTHER" id="PTHR21089:SF1">
    <property type="entry name" value="BIFUNCTIONAL 3-DEHYDROQUINATE DEHYDRATASE_SHIKIMATE DEHYDROGENASE, CHLOROPLASTIC"/>
    <property type="match status" value="1"/>
</dbReference>
<feature type="domain" description="Shikimate dehydrogenase substrate binding N-terminal" evidence="4">
    <location>
        <begin position="6"/>
        <end position="88"/>
    </location>
</feature>
<keyword evidence="2" id="KW-0560">Oxidoreductase</keyword>
<evidence type="ECO:0000313" key="6">
    <source>
        <dbReference type="Proteomes" id="UP000182491"/>
    </source>
</evidence>
<evidence type="ECO:0000256" key="2">
    <source>
        <dbReference type="ARBA" id="ARBA00023002"/>
    </source>
</evidence>
<dbReference type="Gene3D" id="3.40.50.720">
    <property type="entry name" value="NAD(P)-binding Rossmann-like Domain"/>
    <property type="match status" value="1"/>
</dbReference>
<dbReference type="Pfam" id="PF08501">
    <property type="entry name" value="Shikimate_dh_N"/>
    <property type="match status" value="1"/>
</dbReference>
<evidence type="ECO:0000256" key="3">
    <source>
        <dbReference type="ARBA" id="ARBA00023141"/>
    </source>
</evidence>
<dbReference type="SUPFAM" id="SSF51735">
    <property type="entry name" value="NAD(P)-binding Rossmann-fold domains"/>
    <property type="match status" value="1"/>
</dbReference>
<keyword evidence="6" id="KW-1185">Reference proteome</keyword>
<dbReference type="Gene3D" id="3.40.50.10860">
    <property type="entry name" value="Leucine Dehydrogenase, chain A, domain 1"/>
    <property type="match status" value="1"/>
</dbReference>
<dbReference type="CDD" id="cd01065">
    <property type="entry name" value="NAD_bind_Shikimate_DH"/>
    <property type="match status" value="1"/>
</dbReference>
<evidence type="ECO:0000256" key="1">
    <source>
        <dbReference type="ARBA" id="ARBA00004871"/>
    </source>
</evidence>
<dbReference type="AlphaFoldDB" id="A0A1I7JJZ4"/>
<dbReference type="RefSeq" id="WP_068838085.1">
    <property type="nucleotide sequence ID" value="NZ_BMXC01000003.1"/>
</dbReference>
<organism evidence="5 6">
    <name type="scientific">Pontibacter akesuensis</name>
    <dbReference type="NCBI Taxonomy" id="388950"/>
    <lineage>
        <taxon>Bacteria</taxon>
        <taxon>Pseudomonadati</taxon>
        <taxon>Bacteroidota</taxon>
        <taxon>Cytophagia</taxon>
        <taxon>Cytophagales</taxon>
        <taxon>Hymenobacteraceae</taxon>
        <taxon>Pontibacter</taxon>
    </lineage>
</organism>
<dbReference type="InterPro" id="IPR013708">
    <property type="entry name" value="Shikimate_DH-bd_N"/>
</dbReference>
<evidence type="ECO:0000259" key="4">
    <source>
        <dbReference type="Pfam" id="PF08501"/>
    </source>
</evidence>
<dbReference type="GO" id="GO:0009423">
    <property type="term" value="P:chorismate biosynthetic process"/>
    <property type="evidence" value="ECO:0007669"/>
    <property type="project" value="TreeGrafter"/>
</dbReference>
<dbReference type="GO" id="GO:0005829">
    <property type="term" value="C:cytosol"/>
    <property type="evidence" value="ECO:0007669"/>
    <property type="project" value="TreeGrafter"/>
</dbReference>
<dbReference type="OrthoDB" id="9792692at2"/>
<dbReference type="PANTHER" id="PTHR21089">
    <property type="entry name" value="SHIKIMATE DEHYDROGENASE"/>
    <property type="match status" value="1"/>
</dbReference>
<proteinExistence type="predicted"/>
<dbReference type="InterPro" id="IPR036291">
    <property type="entry name" value="NAD(P)-bd_dom_sf"/>
</dbReference>